<dbReference type="AlphaFoldDB" id="A0A9P5NYJ6"/>
<dbReference type="InterPro" id="IPR001753">
    <property type="entry name" value="Enoyl-CoA_hydra/iso"/>
</dbReference>
<dbReference type="EMBL" id="JADNYJ010000006">
    <property type="protein sequence ID" value="KAF8910628.1"/>
    <property type="molecule type" value="Genomic_DNA"/>
</dbReference>
<dbReference type="InterPro" id="IPR029045">
    <property type="entry name" value="ClpP/crotonase-like_dom_sf"/>
</dbReference>
<proteinExistence type="inferred from homology"/>
<dbReference type="OrthoDB" id="2018133at2759"/>
<dbReference type="InterPro" id="IPR051053">
    <property type="entry name" value="ECH/Chromodomain_protein"/>
</dbReference>
<sequence length="316" mass="35079">MTSPDYSKQGYKEIVTSLENSVLSITINRAKYRNTFSIELFDDLVHIFDLADRDDSVRAIILTAEPTAPAFCSGADISGGWDVLWKEESEKEGEHAHRDTGGMLSLVIYRCRKITIAAVNGNAAGVGMTALHLPFDFRFVWAGAKLTFPFFAAGSILKVRLLTNHNLTLNLFPSNVTYLLPRLIGHSRATSLLLTGMTVSPDSPYIQSLYHQILPTRSEVYPAAKAFATELVANSSQMAVAYTKGLLQHPGNSIEENHLLDSRVIKLLASSVDGAEGAKSFKERRVPKFTGVLSKDSSPWYPWWHRVDVRHLKTKL</sequence>
<dbReference type="PANTHER" id="PTHR43684">
    <property type="match status" value="1"/>
</dbReference>
<comment type="similarity">
    <text evidence="1">Belongs to the enoyl-CoA hydratase/isomerase family.</text>
</comment>
<protein>
    <submittedName>
        <fullName evidence="2">Peroxisomal enoyl-CoA-hydratase</fullName>
    </submittedName>
</protein>
<name>A0A9P5NYJ6_GYMJU</name>
<reference evidence="2" key="1">
    <citation type="submission" date="2020-11" db="EMBL/GenBank/DDBJ databases">
        <authorList>
            <consortium name="DOE Joint Genome Institute"/>
            <person name="Ahrendt S."/>
            <person name="Riley R."/>
            <person name="Andreopoulos W."/>
            <person name="LaButti K."/>
            <person name="Pangilinan J."/>
            <person name="Ruiz-duenas F.J."/>
            <person name="Barrasa J.M."/>
            <person name="Sanchez-Garcia M."/>
            <person name="Camarero S."/>
            <person name="Miyauchi S."/>
            <person name="Serrano A."/>
            <person name="Linde D."/>
            <person name="Babiker R."/>
            <person name="Drula E."/>
            <person name="Ayuso-Fernandez I."/>
            <person name="Pacheco R."/>
            <person name="Padilla G."/>
            <person name="Ferreira P."/>
            <person name="Barriuso J."/>
            <person name="Kellner H."/>
            <person name="Castanera R."/>
            <person name="Alfaro M."/>
            <person name="Ramirez L."/>
            <person name="Pisabarro A.G."/>
            <person name="Kuo A."/>
            <person name="Tritt A."/>
            <person name="Lipzen A."/>
            <person name="He G."/>
            <person name="Yan M."/>
            <person name="Ng V."/>
            <person name="Cullen D."/>
            <person name="Martin F."/>
            <person name="Rosso M.-N."/>
            <person name="Henrissat B."/>
            <person name="Hibbett D."/>
            <person name="Martinez A.T."/>
            <person name="Grigoriev I.V."/>
        </authorList>
    </citation>
    <scope>NUCLEOTIDE SEQUENCE</scope>
    <source>
        <strain evidence="2">AH 44721</strain>
    </source>
</reference>
<evidence type="ECO:0000256" key="1">
    <source>
        <dbReference type="ARBA" id="ARBA00005254"/>
    </source>
</evidence>
<comment type="caution">
    <text evidence="2">The sequence shown here is derived from an EMBL/GenBank/DDBJ whole genome shotgun (WGS) entry which is preliminary data.</text>
</comment>
<dbReference type="Proteomes" id="UP000724874">
    <property type="component" value="Unassembled WGS sequence"/>
</dbReference>
<organism evidence="2 3">
    <name type="scientific">Gymnopilus junonius</name>
    <name type="common">Spectacular rustgill mushroom</name>
    <name type="synonym">Gymnopilus spectabilis subsp. junonius</name>
    <dbReference type="NCBI Taxonomy" id="109634"/>
    <lineage>
        <taxon>Eukaryota</taxon>
        <taxon>Fungi</taxon>
        <taxon>Dikarya</taxon>
        <taxon>Basidiomycota</taxon>
        <taxon>Agaricomycotina</taxon>
        <taxon>Agaricomycetes</taxon>
        <taxon>Agaricomycetidae</taxon>
        <taxon>Agaricales</taxon>
        <taxon>Agaricineae</taxon>
        <taxon>Hymenogastraceae</taxon>
        <taxon>Gymnopilus</taxon>
    </lineage>
</organism>
<keyword evidence="3" id="KW-1185">Reference proteome</keyword>
<dbReference type="SUPFAM" id="SSF52096">
    <property type="entry name" value="ClpP/crotonase"/>
    <property type="match status" value="1"/>
</dbReference>
<accession>A0A9P5NYJ6</accession>
<dbReference type="CDD" id="cd06558">
    <property type="entry name" value="crotonase-like"/>
    <property type="match status" value="1"/>
</dbReference>
<dbReference type="Pfam" id="PF00378">
    <property type="entry name" value="ECH_1"/>
    <property type="match status" value="1"/>
</dbReference>
<evidence type="ECO:0000313" key="3">
    <source>
        <dbReference type="Proteomes" id="UP000724874"/>
    </source>
</evidence>
<gene>
    <name evidence="2" type="ORF">CPB84DRAFT_1764185</name>
</gene>
<dbReference type="PANTHER" id="PTHR43684:SF4">
    <property type="entry name" value="ENOYL-COA HYDRATASE_ISOMERASE FAMILY PROTEIN (AFU_ORTHOLOGUE AFUA_1G01890)"/>
    <property type="match status" value="1"/>
</dbReference>
<evidence type="ECO:0000313" key="2">
    <source>
        <dbReference type="EMBL" id="KAF8910628.1"/>
    </source>
</evidence>
<dbReference type="Gene3D" id="3.90.226.10">
    <property type="entry name" value="2-enoyl-CoA Hydratase, Chain A, domain 1"/>
    <property type="match status" value="1"/>
</dbReference>